<evidence type="ECO:0000313" key="10">
    <source>
        <dbReference type="Ensembl" id="ENSCCRP00000067959.2"/>
    </source>
</evidence>
<evidence type="ECO:0000256" key="9">
    <source>
        <dbReference type="SAM" id="SignalP"/>
    </source>
</evidence>
<evidence type="ECO:0000256" key="7">
    <source>
        <dbReference type="ARBA" id="ARBA00023320"/>
    </source>
</evidence>
<comment type="subcellular location">
    <subcellularLocation>
        <location evidence="1">Secreted</location>
    </subcellularLocation>
</comment>
<evidence type="ECO:0000256" key="2">
    <source>
        <dbReference type="ARBA" id="ARBA00007518"/>
    </source>
</evidence>
<protein>
    <submittedName>
        <fullName evidence="10">Tachykinin precursor 3b</fullName>
    </submittedName>
</protein>
<name>A0A8C1E2A3_CYPCA</name>
<dbReference type="OMA" id="WIRCARM"/>
<keyword evidence="11" id="KW-1185">Reference proteome</keyword>
<organism evidence="10 11">
    <name type="scientific">Cyprinus carpio carpio</name>
    <dbReference type="NCBI Taxonomy" id="630221"/>
    <lineage>
        <taxon>Eukaryota</taxon>
        <taxon>Metazoa</taxon>
        <taxon>Chordata</taxon>
        <taxon>Craniata</taxon>
        <taxon>Vertebrata</taxon>
        <taxon>Euteleostomi</taxon>
        <taxon>Actinopterygii</taxon>
        <taxon>Neopterygii</taxon>
        <taxon>Teleostei</taxon>
        <taxon>Ostariophysi</taxon>
        <taxon>Cypriniformes</taxon>
        <taxon>Cyprinidae</taxon>
        <taxon>Cyprininae</taxon>
        <taxon>Cyprinus</taxon>
    </lineage>
</organism>
<reference evidence="10" key="2">
    <citation type="submission" date="2025-09" db="UniProtKB">
        <authorList>
            <consortium name="Ensembl"/>
        </authorList>
    </citation>
    <scope>IDENTIFICATION</scope>
</reference>
<dbReference type="InterPro" id="IPR013055">
    <property type="entry name" value="Tachy_Neuro_lke_CS"/>
</dbReference>
<reference evidence="10" key="1">
    <citation type="submission" date="2025-08" db="UniProtKB">
        <authorList>
            <consortium name="Ensembl"/>
        </authorList>
    </citation>
    <scope>IDENTIFICATION</scope>
</reference>
<evidence type="ECO:0000256" key="6">
    <source>
        <dbReference type="ARBA" id="ARBA00022815"/>
    </source>
</evidence>
<evidence type="ECO:0000256" key="8">
    <source>
        <dbReference type="ARBA" id="ARBA00045164"/>
    </source>
</evidence>
<proteinExistence type="inferred from homology"/>
<dbReference type="Proteomes" id="UP001108240">
    <property type="component" value="Unplaced"/>
</dbReference>
<keyword evidence="4" id="KW-0165">Cleavage on pair of basic residues</keyword>
<evidence type="ECO:0000256" key="4">
    <source>
        <dbReference type="ARBA" id="ARBA00022685"/>
    </source>
</evidence>
<dbReference type="PROSITE" id="PS00267">
    <property type="entry name" value="TACHYKININ"/>
    <property type="match status" value="1"/>
</dbReference>
<dbReference type="GO" id="GO:0005576">
    <property type="term" value="C:extracellular region"/>
    <property type="evidence" value="ECO:0007669"/>
    <property type="project" value="UniProtKB-SubCell"/>
</dbReference>
<keyword evidence="3" id="KW-0964">Secreted</keyword>
<evidence type="ECO:0000256" key="3">
    <source>
        <dbReference type="ARBA" id="ARBA00022525"/>
    </source>
</evidence>
<evidence type="ECO:0000256" key="5">
    <source>
        <dbReference type="ARBA" id="ARBA00022729"/>
    </source>
</evidence>
<feature type="chain" id="PRO_5039927028" evidence="9">
    <location>
        <begin position="23"/>
        <end position="116"/>
    </location>
</feature>
<comment type="function">
    <text evidence="8">Tachykinins are active peptides which excite neurons, evoke behavioral responses, are potent vasodilators and secretagogues, and contract (directly or indirectly) many smooth muscles. Is a critical central regulator of gonadal function.</text>
</comment>
<accession>A0A8C1E2A3</accession>
<evidence type="ECO:0000313" key="11">
    <source>
        <dbReference type="Proteomes" id="UP001108240"/>
    </source>
</evidence>
<dbReference type="Ensembl" id="ENSCCRT00000073643.2">
    <property type="protein sequence ID" value="ENSCCRP00000067959.2"/>
    <property type="gene ID" value="ENSCCRG00000036608.2"/>
</dbReference>
<keyword evidence="5 9" id="KW-0732">Signal</keyword>
<dbReference type="GO" id="GO:0007217">
    <property type="term" value="P:tachykinin receptor signaling pathway"/>
    <property type="evidence" value="ECO:0007669"/>
    <property type="project" value="InterPro"/>
</dbReference>
<sequence>MSCGWLLVHVLLLLACPGLSRCVPDYPSFTDNSDPQSERYKKRYNDIDYDSFIGLMGRRSTGTNLDTNSPFRPNMNDIFVGLLGRRNTVSAIPAWRGERRGNIFLKDRRLRFCCGA</sequence>
<comment type="similarity">
    <text evidence="2">Belongs to the tachykinin family.</text>
</comment>
<evidence type="ECO:0000256" key="1">
    <source>
        <dbReference type="ARBA" id="ARBA00004613"/>
    </source>
</evidence>
<dbReference type="GO" id="GO:0007218">
    <property type="term" value="P:neuropeptide signaling pathway"/>
    <property type="evidence" value="ECO:0007669"/>
    <property type="project" value="UniProtKB-KW"/>
</dbReference>
<keyword evidence="7" id="KW-0527">Neuropeptide</keyword>
<dbReference type="InterPro" id="IPR003635">
    <property type="entry name" value="Neurokinin-B/TAC3"/>
</dbReference>
<feature type="signal peptide" evidence="9">
    <location>
        <begin position="1"/>
        <end position="22"/>
    </location>
</feature>
<keyword evidence="6" id="KW-0027">Amidation</keyword>
<dbReference type="PANTHER" id="PTHR15536:SF1">
    <property type="entry name" value="TACHYKININ-3"/>
    <property type="match status" value="1"/>
</dbReference>
<dbReference type="GO" id="GO:0045777">
    <property type="term" value="P:positive regulation of blood pressure"/>
    <property type="evidence" value="ECO:0007669"/>
    <property type="project" value="TreeGrafter"/>
</dbReference>
<dbReference type="AlphaFoldDB" id="A0A8C1E2A3"/>
<dbReference type="GeneTree" id="ENSGT01030000235281"/>
<dbReference type="PANTHER" id="PTHR15536">
    <property type="entry name" value="TACHYKININ-3"/>
    <property type="match status" value="1"/>
</dbReference>